<dbReference type="Pfam" id="PF02517">
    <property type="entry name" value="Rce1-like"/>
    <property type="match status" value="1"/>
</dbReference>
<reference evidence="3 4" key="1">
    <citation type="submission" date="2015-04" db="EMBL/GenBank/DDBJ databases">
        <title>Draft Genome Sequences of Eight Spore-Forming Food Isolates of Bacillus cereus Genome sequencing.</title>
        <authorList>
            <person name="Krawcyk A.O."/>
            <person name="de Jong A."/>
            <person name="Eijlander R.T."/>
            <person name="Berendsen E.M."/>
            <person name="Holsappel S."/>
            <person name="Wells-Bennik M."/>
            <person name="Kuipers O.P."/>
        </authorList>
    </citation>
    <scope>NUCLEOTIDE SEQUENCE [LARGE SCALE GENOMIC DNA]</scope>
    <source>
        <strain evidence="3 4">B4077</strain>
    </source>
</reference>
<feature type="transmembrane region" description="Helical" evidence="1">
    <location>
        <begin position="269"/>
        <end position="289"/>
    </location>
</feature>
<keyword evidence="1" id="KW-1133">Transmembrane helix</keyword>
<dbReference type="EMBL" id="LCYI01000006">
    <property type="protein sequence ID" value="KLA32581.1"/>
    <property type="molecule type" value="Genomic_DNA"/>
</dbReference>
<feature type="transmembrane region" description="Helical" evidence="1">
    <location>
        <begin position="12"/>
        <end position="30"/>
    </location>
</feature>
<keyword evidence="1" id="KW-0472">Membrane</keyword>
<dbReference type="InterPro" id="IPR003675">
    <property type="entry name" value="Rce1/LyrA-like_dom"/>
</dbReference>
<proteinExistence type="predicted"/>
<feature type="transmembrane region" description="Helical" evidence="1">
    <location>
        <begin position="149"/>
        <end position="170"/>
    </location>
</feature>
<dbReference type="PATRIC" id="fig|1396.428.peg.5752"/>
<keyword evidence="1" id="KW-0812">Transmembrane</keyword>
<comment type="caution">
    <text evidence="3">The sequence shown here is derived from an EMBL/GenBank/DDBJ whole genome shotgun (WGS) entry which is preliminary data.</text>
</comment>
<evidence type="ECO:0000313" key="4">
    <source>
        <dbReference type="Proteomes" id="UP000035214"/>
    </source>
</evidence>
<accession>A0A0G8F7Z6</accession>
<dbReference type="PANTHER" id="PTHR36435:SF1">
    <property type="entry name" value="CAAX AMINO TERMINAL PROTEASE FAMILY PROTEIN"/>
    <property type="match status" value="1"/>
</dbReference>
<dbReference type="GO" id="GO:0004175">
    <property type="term" value="F:endopeptidase activity"/>
    <property type="evidence" value="ECO:0007669"/>
    <property type="project" value="UniProtKB-ARBA"/>
</dbReference>
<dbReference type="InterPro" id="IPR052710">
    <property type="entry name" value="CAAX_protease"/>
</dbReference>
<dbReference type="Proteomes" id="UP000035214">
    <property type="component" value="Unassembled WGS sequence"/>
</dbReference>
<dbReference type="GO" id="GO:0080120">
    <property type="term" value="P:CAAX-box protein maturation"/>
    <property type="evidence" value="ECO:0007669"/>
    <property type="project" value="UniProtKB-ARBA"/>
</dbReference>
<organism evidence="3 4">
    <name type="scientific">Bacillus cereus</name>
    <dbReference type="NCBI Taxonomy" id="1396"/>
    <lineage>
        <taxon>Bacteria</taxon>
        <taxon>Bacillati</taxon>
        <taxon>Bacillota</taxon>
        <taxon>Bacilli</taxon>
        <taxon>Bacillales</taxon>
        <taxon>Bacillaceae</taxon>
        <taxon>Bacillus</taxon>
        <taxon>Bacillus cereus group</taxon>
    </lineage>
</organism>
<evidence type="ECO:0000259" key="2">
    <source>
        <dbReference type="Pfam" id="PF02517"/>
    </source>
</evidence>
<gene>
    <name evidence="3" type="ORF">B4077_0591</name>
</gene>
<feature type="domain" description="CAAX prenyl protease 2/Lysostaphin resistance protein A-like" evidence="2">
    <location>
        <begin position="195"/>
        <end position="282"/>
    </location>
</feature>
<evidence type="ECO:0000256" key="1">
    <source>
        <dbReference type="SAM" id="Phobius"/>
    </source>
</evidence>
<dbReference type="AlphaFoldDB" id="A0A0G8F7Z6"/>
<protein>
    <recommendedName>
        <fullName evidence="2">CAAX prenyl protease 2/Lysostaphin resistance protein A-like domain-containing protein</fullName>
    </recommendedName>
</protein>
<sequence>MLLSCCEFSCSVIISTSFKVQLFLLIFAFCEKIMLGLFRGIKVESYVTSSFILKETRSRGMVYMILKSMWGWKEILYLFVFVFFIVPVTVESLFYDYALKVIGNVLYAGVLMGFIMAVIFTTVVYLFCIKRYKLSWKDIGIRKLSWRDFLWTVVAVMFLIVASIAVLVIMEKMGISFENSKTETVQNDKSIYAFCIAVIGAAVISPIYEEVLYRGVFYTFFRDRYGISGGVLISSIIFTVVHIPTYNTLPVNFLSGVVFAWLYEKTNSILSAMIAHALFNFIAVLLTFVSN</sequence>
<dbReference type="PANTHER" id="PTHR36435">
    <property type="entry name" value="SLR1288 PROTEIN"/>
    <property type="match status" value="1"/>
</dbReference>
<name>A0A0G8F7Z6_BACCE</name>
<feature type="transmembrane region" description="Helical" evidence="1">
    <location>
        <begin position="190"/>
        <end position="208"/>
    </location>
</feature>
<feature type="transmembrane region" description="Helical" evidence="1">
    <location>
        <begin position="75"/>
        <end position="94"/>
    </location>
</feature>
<evidence type="ECO:0000313" key="3">
    <source>
        <dbReference type="EMBL" id="KLA32581.1"/>
    </source>
</evidence>
<feature type="transmembrane region" description="Helical" evidence="1">
    <location>
        <begin position="106"/>
        <end position="128"/>
    </location>
</feature>
<feature type="transmembrane region" description="Helical" evidence="1">
    <location>
        <begin position="229"/>
        <end position="249"/>
    </location>
</feature>